<name>A0A3P3Y780_PLABS</name>
<protein>
    <recommendedName>
        <fullName evidence="5">SAP domain-containing protein</fullName>
    </recommendedName>
</protein>
<evidence type="ECO:0000313" key="3">
    <source>
        <dbReference type="EMBL" id="SPQ97937.1"/>
    </source>
</evidence>
<proteinExistence type="predicted"/>
<sequence length="991" mass="110042">MGDLATFFEDDFLTSSDDEQRVGDSDPNESVWQHKKVKTSNVTFSNTSVDEELMAVAKEEVAAVSAKVRRVMGKEHPDLSDCVNYFLNGVINELFDALGEGVPTSETITGQDFTDFVRVLAYISIYKTTPSIFFDPERAHLYPAAANFSQDKFRVVMTAFKTKRDSDSSTATTWDRPFSTDALVRRTEIAFTRTSCAVAFVQPQSILSIDDDQYRLTSALSEELLGFTRVNNEKKAFGIVSTNAVSLTSGILLGMRLLGKGEGYGDVVRILLMNMHSVQLPESVRGTNLVCLDRGYLQPNLIQYLLSCGFEILGTHKRMKTFPFSFSQGASQGMVGNQLVVAEAGAKSLYVAKRKYGERTLYAVAFRSGRGRVVTMVTSRSNFTSWVYTAKNGQKWLPSLPGSHLIQEAIDDHVVALSDAQGGHDWHIVRTGCSKVTSTLAAAVVRAFARSLTEGEIELLQSLYIDIADDAEEPPIVEFTRDELNAKTVHELKDLAASLNLTRVSSAPKPVLVDRIFESMASVKLMTKLLKLWFMKPVRSPGMKVGSANEVHISTALSSWMDIYGSGWSVANGEIVHRGLLQSREVPVLATSIDGATVLHRVVDDVVVSSLVCVIEFKTATENSTEREARSRLQSARDIVGDSNCRMFEFDARSPLFKTTVWTAAYRGQLLHHCATTTCNTALFVNASGQTIVYAALVSFSPECLQQYQAMIARLDAELQPLLTERALASYPPHVFGHAVDASTFTLWRDLASAILKRREEGQALPPLHDVVPHVVSMWNHCKGGQDVVSRQLKNVKVDFRSLTPRGFINVRFIMSSLLNAHMLHRLLLNSDMCSDFSSYHKWKAFLNYQKSFSDFLCDVATHWVPSQRMTSGELVVGEACIARPSGLDPPRVPRYNKLGFFNRADMATFRLTISNDLTHWSGSGPSRSCVVCGGRTTSYCQSCTVNLCSTKHSRNQKTCYELFHSSRTIRRREEPAQSSRRGRKRSIGSV</sequence>
<evidence type="ECO:0008006" key="5">
    <source>
        <dbReference type="Google" id="ProtNLM"/>
    </source>
</evidence>
<evidence type="ECO:0000313" key="2">
    <source>
        <dbReference type="EMBL" id="SPQ96028.1"/>
    </source>
</evidence>
<accession>A0A3P3Y780</accession>
<dbReference type="AlphaFoldDB" id="A0A3P3Y780"/>
<dbReference type="CDD" id="cd19757">
    <property type="entry name" value="Bbox1"/>
    <property type="match status" value="1"/>
</dbReference>
<dbReference type="Proteomes" id="UP000290189">
    <property type="component" value="Unassembled WGS sequence"/>
</dbReference>
<gene>
    <name evidence="2" type="ORF">PLBR_LOCUS3243</name>
    <name evidence="3" type="ORF">PLBR_LOCUS5152</name>
</gene>
<feature type="compositionally biased region" description="Basic residues" evidence="1">
    <location>
        <begin position="981"/>
        <end position="991"/>
    </location>
</feature>
<organism evidence="2 4">
    <name type="scientific">Plasmodiophora brassicae</name>
    <name type="common">Clubroot disease agent</name>
    <dbReference type="NCBI Taxonomy" id="37360"/>
    <lineage>
        <taxon>Eukaryota</taxon>
        <taxon>Sar</taxon>
        <taxon>Rhizaria</taxon>
        <taxon>Endomyxa</taxon>
        <taxon>Phytomyxea</taxon>
        <taxon>Plasmodiophorida</taxon>
        <taxon>Plasmodiophoridae</taxon>
        <taxon>Plasmodiophora</taxon>
    </lineage>
</organism>
<evidence type="ECO:0000256" key="1">
    <source>
        <dbReference type="SAM" id="MobiDB-lite"/>
    </source>
</evidence>
<keyword evidence="2" id="KW-0496">Mitochondrion</keyword>
<dbReference type="EMBL" id="OVEO01000005">
    <property type="protein sequence ID" value="SPQ96028.1"/>
    <property type="molecule type" value="Genomic_DNA"/>
</dbReference>
<geneLocation type="mitochondrion" evidence="2"/>
<reference evidence="2 4" key="1">
    <citation type="submission" date="2018-03" db="EMBL/GenBank/DDBJ databases">
        <authorList>
            <person name="Fogelqvist J."/>
        </authorList>
    </citation>
    <scope>NUCLEOTIDE SEQUENCE [LARGE SCALE GENOMIC DNA]</scope>
</reference>
<dbReference type="EMBL" id="OVEO01000008">
    <property type="protein sequence ID" value="SPQ97937.1"/>
    <property type="molecule type" value="Genomic_DNA"/>
</dbReference>
<evidence type="ECO:0000313" key="4">
    <source>
        <dbReference type="Proteomes" id="UP000290189"/>
    </source>
</evidence>
<feature type="region of interest" description="Disordered" evidence="1">
    <location>
        <begin position="971"/>
        <end position="991"/>
    </location>
</feature>